<name>A0AAV2K164_KNICA</name>
<dbReference type="Proteomes" id="UP001497482">
    <property type="component" value="Chromosome 15"/>
</dbReference>
<dbReference type="InterPro" id="IPR052055">
    <property type="entry name" value="Hepadnavirus_pol/RT"/>
</dbReference>
<dbReference type="AlphaFoldDB" id="A0AAV2K164"/>
<dbReference type="EMBL" id="OZ035837">
    <property type="protein sequence ID" value="CAL1582715.1"/>
    <property type="molecule type" value="Genomic_DNA"/>
</dbReference>
<protein>
    <recommendedName>
        <fullName evidence="2">ribonuclease H</fullName>
        <ecNumber evidence="2">3.1.26.4</ecNumber>
    </recommendedName>
</protein>
<keyword evidence="6" id="KW-1185">Reference proteome</keyword>
<comment type="similarity">
    <text evidence="1">Belongs to the beta type-B retroviral polymerase family. HERV class-II K(HML-2) pol subfamily.</text>
</comment>
<dbReference type="SUPFAM" id="SSF56672">
    <property type="entry name" value="DNA/RNA polymerases"/>
    <property type="match status" value="1"/>
</dbReference>
<accession>A0AAV2K164</accession>
<sequence>MNGGTPCPCSSHRRYYNGDAGVGCLWLRSSSSVSRGGKRQKVRESAPAGVSPIKARARRDWTASGGGPTTTLGKIRCLAYCPDKGFTRHRHKDLLNPWGERGLLDPRSSLPDALLRAGFTRHRQELAAVKPGAGEAAVCGFRLVRFWQVKHKQAVLAFSRDFAMSHTCEDCGVQMPIEDGHMKCVLCLGEDHASAAREDPSSCMNCFIIPRPSLEARCCLFRGKKRKASVTELSQEKRDRGLGTRSKTPMIGPPLTITVHDTSEPHEQEDVSDVDVECFSDSDLAPDQEGTASVANEGASSSGREEYCFSLGNQAAAMALPVTTAAGGSKPSRHADVRGKCLGWLCGGASGRVQVPHPGHLHKPVSSKTGAHGTYVPPLRPSGDGAGAKGGHQVLGFRLRADPSLRLSPDARMDPACFPDIETRRTAWMAMGASPWVVSTMTQGYRIQFLRKPPTSVSPLVVTQVHSEHRAVLLSEISTLLEKKAIRVVPPGDRQAVFYSRYFLIPKKDGKLRPILDLRGLNRFIRPLRCKMLTVSRVRQFICRGDWFVTIDLKDAYFQIPIWKGHWRFLRFVFNGKVYEFQVLPFGISLAPRTFTRCMEAVLSPLRQEGIRILNYLDDWLLCAGTQQECRAHLSLLLEHLRQLGLRLNYEKSHLVPSQETHFLGLVLNSQAASLTLSQARLMSFESCLSQFRLGARVTWRQCLRLMGLMASMSQAVPLALLNMRPVQRYLLGLGLDPQRHLHVG</sequence>
<feature type="region of interest" description="Disordered" evidence="3">
    <location>
        <begin position="35"/>
        <end position="65"/>
    </location>
</feature>
<feature type="region of interest" description="Disordered" evidence="3">
    <location>
        <begin position="231"/>
        <end position="254"/>
    </location>
</feature>
<proteinExistence type="inferred from homology"/>
<dbReference type="InterPro" id="IPR043502">
    <property type="entry name" value="DNA/RNA_pol_sf"/>
</dbReference>
<reference evidence="5 6" key="1">
    <citation type="submission" date="2024-04" db="EMBL/GenBank/DDBJ databases">
        <authorList>
            <person name="Waldvogel A.-M."/>
            <person name="Schoenle A."/>
        </authorList>
    </citation>
    <scope>NUCLEOTIDE SEQUENCE [LARGE SCALE GENOMIC DNA]</scope>
</reference>
<evidence type="ECO:0000256" key="2">
    <source>
        <dbReference type="ARBA" id="ARBA00012180"/>
    </source>
</evidence>
<dbReference type="PROSITE" id="PS50878">
    <property type="entry name" value="RT_POL"/>
    <property type="match status" value="1"/>
</dbReference>
<evidence type="ECO:0000313" key="5">
    <source>
        <dbReference type="EMBL" id="CAL1582715.1"/>
    </source>
</evidence>
<evidence type="ECO:0000313" key="6">
    <source>
        <dbReference type="Proteomes" id="UP001497482"/>
    </source>
</evidence>
<dbReference type="PANTHER" id="PTHR33050">
    <property type="entry name" value="REVERSE TRANSCRIPTASE DOMAIN-CONTAINING PROTEIN"/>
    <property type="match status" value="1"/>
</dbReference>
<evidence type="ECO:0000259" key="4">
    <source>
        <dbReference type="PROSITE" id="PS50878"/>
    </source>
</evidence>
<dbReference type="Gene3D" id="3.30.70.270">
    <property type="match status" value="1"/>
</dbReference>
<dbReference type="InterPro" id="IPR043128">
    <property type="entry name" value="Rev_trsase/Diguanyl_cyclase"/>
</dbReference>
<dbReference type="CDD" id="cd03714">
    <property type="entry name" value="RT_DIRS1"/>
    <property type="match status" value="1"/>
</dbReference>
<evidence type="ECO:0000256" key="3">
    <source>
        <dbReference type="SAM" id="MobiDB-lite"/>
    </source>
</evidence>
<organism evidence="5 6">
    <name type="scientific">Knipowitschia caucasica</name>
    <name type="common">Caucasian dwarf goby</name>
    <name type="synonym">Pomatoschistus caucasicus</name>
    <dbReference type="NCBI Taxonomy" id="637954"/>
    <lineage>
        <taxon>Eukaryota</taxon>
        <taxon>Metazoa</taxon>
        <taxon>Chordata</taxon>
        <taxon>Craniata</taxon>
        <taxon>Vertebrata</taxon>
        <taxon>Euteleostomi</taxon>
        <taxon>Actinopterygii</taxon>
        <taxon>Neopterygii</taxon>
        <taxon>Teleostei</taxon>
        <taxon>Neoteleostei</taxon>
        <taxon>Acanthomorphata</taxon>
        <taxon>Gobiaria</taxon>
        <taxon>Gobiiformes</taxon>
        <taxon>Gobioidei</taxon>
        <taxon>Gobiidae</taxon>
        <taxon>Gobiinae</taxon>
        <taxon>Knipowitschia</taxon>
    </lineage>
</organism>
<feature type="domain" description="Reverse transcriptase" evidence="4">
    <location>
        <begin position="486"/>
        <end position="668"/>
    </location>
</feature>
<evidence type="ECO:0000256" key="1">
    <source>
        <dbReference type="ARBA" id="ARBA00010879"/>
    </source>
</evidence>
<dbReference type="Pfam" id="PF00078">
    <property type="entry name" value="RVT_1"/>
    <property type="match status" value="1"/>
</dbReference>
<dbReference type="GO" id="GO:0004523">
    <property type="term" value="F:RNA-DNA hybrid ribonuclease activity"/>
    <property type="evidence" value="ECO:0007669"/>
    <property type="project" value="UniProtKB-EC"/>
</dbReference>
<gene>
    <name evidence="5" type="ORF">KC01_LOCUS13272</name>
</gene>
<dbReference type="EC" id="3.1.26.4" evidence="2"/>
<dbReference type="PANTHER" id="PTHR33050:SF7">
    <property type="entry name" value="RIBONUCLEASE H"/>
    <property type="match status" value="1"/>
</dbReference>
<dbReference type="InterPro" id="IPR000477">
    <property type="entry name" value="RT_dom"/>
</dbReference>
<dbReference type="Gene3D" id="3.10.10.10">
    <property type="entry name" value="HIV Type 1 Reverse Transcriptase, subunit A, domain 1"/>
    <property type="match status" value="1"/>
</dbReference>